<dbReference type="GO" id="GO:0005975">
    <property type="term" value="P:carbohydrate metabolic process"/>
    <property type="evidence" value="ECO:0007669"/>
    <property type="project" value="InterPro"/>
</dbReference>
<evidence type="ECO:0000256" key="4">
    <source>
        <dbReference type="ARBA" id="ARBA00008426"/>
    </source>
</evidence>
<dbReference type="AlphaFoldDB" id="A0A517YGK9"/>
<dbReference type="GO" id="GO:0005737">
    <property type="term" value="C:cytoplasm"/>
    <property type="evidence" value="ECO:0007669"/>
    <property type="project" value="UniProtKB-SubCell"/>
</dbReference>
<dbReference type="PANTHER" id="PTHR10683">
    <property type="entry name" value="TRANSALDOLASE"/>
    <property type="match status" value="1"/>
</dbReference>
<evidence type="ECO:0000256" key="1">
    <source>
        <dbReference type="ARBA" id="ARBA00003518"/>
    </source>
</evidence>
<dbReference type="PANTHER" id="PTHR10683:SF31">
    <property type="entry name" value="TRANSALDOLASE"/>
    <property type="match status" value="1"/>
</dbReference>
<protein>
    <recommendedName>
        <fullName evidence="5 10">Transaldolase</fullName>
        <ecNumber evidence="5 10">2.2.1.2</ecNumber>
    </recommendedName>
</protein>
<dbReference type="UniPathway" id="UPA00115">
    <property type="reaction ID" value="UER00414"/>
</dbReference>
<comment type="pathway">
    <text evidence="3 10">Carbohydrate degradation; pentose phosphate pathway; D-glyceraldehyde 3-phosphate and beta-D-fructose 6-phosphate from D-ribose 5-phosphate and D-xylulose 5-phosphate (non-oxidative stage): step 2/3.</text>
</comment>
<keyword evidence="12" id="KW-1185">Reference proteome</keyword>
<dbReference type="InterPro" id="IPR013785">
    <property type="entry name" value="Aldolase_TIM"/>
</dbReference>
<dbReference type="GO" id="GO:0004801">
    <property type="term" value="F:transaldolase activity"/>
    <property type="evidence" value="ECO:0007669"/>
    <property type="project" value="UniProtKB-UniRule"/>
</dbReference>
<evidence type="ECO:0000256" key="6">
    <source>
        <dbReference type="ARBA" id="ARBA00022490"/>
    </source>
</evidence>
<keyword evidence="8 10" id="KW-0570">Pentose shunt</keyword>
<dbReference type="HAMAP" id="MF_00493">
    <property type="entry name" value="Transaldolase_2"/>
    <property type="match status" value="1"/>
</dbReference>
<dbReference type="KEGG" id="aagg:ETAA8_44730"/>
<dbReference type="EMBL" id="CP036274">
    <property type="protein sequence ID" value="QDU29364.1"/>
    <property type="molecule type" value="Genomic_DNA"/>
</dbReference>
<organism evidence="11 12">
    <name type="scientific">Anatilimnocola aggregata</name>
    <dbReference type="NCBI Taxonomy" id="2528021"/>
    <lineage>
        <taxon>Bacteria</taxon>
        <taxon>Pseudomonadati</taxon>
        <taxon>Planctomycetota</taxon>
        <taxon>Planctomycetia</taxon>
        <taxon>Pirellulales</taxon>
        <taxon>Pirellulaceae</taxon>
        <taxon>Anatilimnocola</taxon>
    </lineage>
</organism>
<dbReference type="InterPro" id="IPR004732">
    <property type="entry name" value="Transaldolase_2"/>
</dbReference>
<evidence type="ECO:0000313" key="11">
    <source>
        <dbReference type="EMBL" id="QDU29364.1"/>
    </source>
</evidence>
<accession>A0A517YGK9</accession>
<feature type="active site" description="Schiff-base intermediate with substrate" evidence="10">
    <location>
        <position position="139"/>
    </location>
</feature>
<evidence type="ECO:0000313" key="12">
    <source>
        <dbReference type="Proteomes" id="UP000315017"/>
    </source>
</evidence>
<keyword evidence="7 10" id="KW-0808">Transferase</keyword>
<comment type="subcellular location">
    <subcellularLocation>
        <location evidence="2 10">Cytoplasm</location>
    </subcellularLocation>
</comment>
<dbReference type="Pfam" id="PF00923">
    <property type="entry name" value="TAL_FSA"/>
    <property type="match status" value="1"/>
</dbReference>
<dbReference type="Proteomes" id="UP000315017">
    <property type="component" value="Chromosome"/>
</dbReference>
<dbReference type="InterPro" id="IPR001585">
    <property type="entry name" value="TAL/FSA"/>
</dbReference>
<evidence type="ECO:0000256" key="5">
    <source>
        <dbReference type="ARBA" id="ARBA00013151"/>
    </source>
</evidence>
<dbReference type="EC" id="2.2.1.2" evidence="5 10"/>
<gene>
    <name evidence="10 11" type="primary">tal</name>
    <name evidence="11" type="ORF">ETAA8_44730</name>
</gene>
<reference evidence="11 12" key="1">
    <citation type="submission" date="2019-02" db="EMBL/GenBank/DDBJ databases">
        <title>Deep-cultivation of Planctomycetes and their phenomic and genomic characterization uncovers novel biology.</title>
        <authorList>
            <person name="Wiegand S."/>
            <person name="Jogler M."/>
            <person name="Boedeker C."/>
            <person name="Pinto D."/>
            <person name="Vollmers J."/>
            <person name="Rivas-Marin E."/>
            <person name="Kohn T."/>
            <person name="Peeters S.H."/>
            <person name="Heuer A."/>
            <person name="Rast P."/>
            <person name="Oberbeckmann S."/>
            <person name="Bunk B."/>
            <person name="Jeske O."/>
            <person name="Meyerdierks A."/>
            <person name="Storesund J.E."/>
            <person name="Kallscheuer N."/>
            <person name="Luecker S."/>
            <person name="Lage O.M."/>
            <person name="Pohl T."/>
            <person name="Merkel B.J."/>
            <person name="Hornburger P."/>
            <person name="Mueller R.-W."/>
            <person name="Bruemmer F."/>
            <person name="Labrenz M."/>
            <person name="Spormann A.M."/>
            <person name="Op den Camp H."/>
            <person name="Overmann J."/>
            <person name="Amann R."/>
            <person name="Jetten M.S.M."/>
            <person name="Mascher T."/>
            <person name="Medema M.H."/>
            <person name="Devos D.P."/>
            <person name="Kaster A.-K."/>
            <person name="Ovreas L."/>
            <person name="Rohde M."/>
            <person name="Galperin M.Y."/>
            <person name="Jogler C."/>
        </authorList>
    </citation>
    <scope>NUCLEOTIDE SEQUENCE [LARGE SCALE GENOMIC DNA]</scope>
    <source>
        <strain evidence="11 12">ETA_A8</strain>
    </source>
</reference>
<keyword evidence="9 10" id="KW-0704">Schiff base</keyword>
<dbReference type="GO" id="GO:0006098">
    <property type="term" value="P:pentose-phosphate shunt"/>
    <property type="evidence" value="ECO:0007669"/>
    <property type="project" value="UniProtKB-UniRule"/>
</dbReference>
<evidence type="ECO:0000256" key="10">
    <source>
        <dbReference type="HAMAP-Rule" id="MF_00493"/>
    </source>
</evidence>
<evidence type="ECO:0000256" key="9">
    <source>
        <dbReference type="ARBA" id="ARBA00023270"/>
    </source>
</evidence>
<comment type="similarity">
    <text evidence="4 10">Belongs to the transaldolase family. Type 2 subfamily.</text>
</comment>
<evidence type="ECO:0000256" key="3">
    <source>
        <dbReference type="ARBA" id="ARBA00004857"/>
    </source>
</evidence>
<dbReference type="Gene3D" id="3.20.20.70">
    <property type="entry name" value="Aldolase class I"/>
    <property type="match status" value="1"/>
</dbReference>
<evidence type="ECO:0000256" key="8">
    <source>
        <dbReference type="ARBA" id="ARBA00023126"/>
    </source>
</evidence>
<dbReference type="OrthoDB" id="140919at2"/>
<keyword evidence="6 10" id="KW-0963">Cytoplasm</keyword>
<comment type="function">
    <text evidence="1 10">Transaldolase is important for the balance of metabolites in the pentose-phosphate pathway.</text>
</comment>
<sequence length="347" mass="38735">MTPLQSLVASGTKLWLDSIDPELVKRDRQEGATGATSNPVIISDLIRTGRFDDEIVRLAAEGSTDDQVAWKLTDRLVGQAQQVFLPVWQETSGNDGYVSFELDPLIEDPVANMPHAERVAKYVELGLKWSSGQRNRMIKVPATPAGLEALEPLCAANVTLNVTLIFSPRQYEAARDAIWRGAQKRTNLQRFKSVYSIFVSRVDIYTEKHVPKLSPAAQGQVGIVNAKQIWAENCRFWAEKKLPLQQEMIFASTGTKKKEDAPWKYVEAFAGSDIQTNPPATNEAIARSKREFTRQVDSLPPQAVLDEIAKKVDIAHLEKTLMDEGIQKFADPQKALLQLIAEKRPSK</sequence>
<name>A0A517YGK9_9BACT</name>
<comment type="catalytic activity">
    <reaction evidence="10">
        <text>D-sedoheptulose 7-phosphate + D-glyceraldehyde 3-phosphate = D-erythrose 4-phosphate + beta-D-fructose 6-phosphate</text>
        <dbReference type="Rhea" id="RHEA:17053"/>
        <dbReference type="ChEBI" id="CHEBI:16897"/>
        <dbReference type="ChEBI" id="CHEBI:57483"/>
        <dbReference type="ChEBI" id="CHEBI:57634"/>
        <dbReference type="ChEBI" id="CHEBI:59776"/>
        <dbReference type="EC" id="2.2.1.2"/>
    </reaction>
</comment>
<dbReference type="SUPFAM" id="SSF51569">
    <property type="entry name" value="Aldolase"/>
    <property type="match status" value="1"/>
</dbReference>
<proteinExistence type="inferred from homology"/>
<evidence type="ECO:0000256" key="7">
    <source>
        <dbReference type="ARBA" id="ARBA00022679"/>
    </source>
</evidence>
<evidence type="ECO:0000256" key="2">
    <source>
        <dbReference type="ARBA" id="ARBA00004496"/>
    </source>
</evidence>
<dbReference type="RefSeq" id="WP_145093066.1">
    <property type="nucleotide sequence ID" value="NZ_CP036274.1"/>
</dbReference>